<evidence type="ECO:0000313" key="2">
    <source>
        <dbReference type="EMBL" id="QSG14619.1"/>
    </source>
</evidence>
<proteinExistence type="predicted"/>
<dbReference type="Proteomes" id="UP000663292">
    <property type="component" value="Chromosome"/>
</dbReference>
<keyword evidence="3" id="KW-1185">Reference proteome</keyword>
<name>A0A897NV90_9EURY</name>
<reference evidence="2 3" key="1">
    <citation type="submission" date="2020-11" db="EMBL/GenBank/DDBJ databases">
        <title>Carbohydrate-dependent, anaerobic sulfur respiration: A novel catabolism in halophilic archaea.</title>
        <authorList>
            <person name="Sorokin D.Y."/>
            <person name="Messina E."/>
            <person name="Smedile F."/>
            <person name="La Cono V."/>
            <person name="Hallsworth J.E."/>
            <person name="Yakimov M.M."/>
        </authorList>
    </citation>
    <scope>NUCLEOTIDE SEQUENCE [LARGE SCALE GENOMIC DNA]</scope>
    <source>
        <strain evidence="2 3">HSR-Est</strain>
    </source>
</reference>
<evidence type="ECO:0000256" key="1">
    <source>
        <dbReference type="SAM" id="MobiDB-lite"/>
    </source>
</evidence>
<organism evidence="2 3">
    <name type="scientific">Halapricum desulfuricans</name>
    <dbReference type="NCBI Taxonomy" id="2841257"/>
    <lineage>
        <taxon>Archaea</taxon>
        <taxon>Methanobacteriati</taxon>
        <taxon>Methanobacteriota</taxon>
        <taxon>Stenosarchaea group</taxon>
        <taxon>Halobacteria</taxon>
        <taxon>Halobacteriales</taxon>
        <taxon>Haloarculaceae</taxon>
        <taxon>Halapricum</taxon>
    </lineage>
</organism>
<gene>
    <name evidence="2" type="ORF">HSEST_1085</name>
</gene>
<accession>A0A897NV90</accession>
<evidence type="ECO:0000313" key="3">
    <source>
        <dbReference type="Proteomes" id="UP000663292"/>
    </source>
</evidence>
<protein>
    <submittedName>
        <fullName evidence="2">Uncharacterized protein</fullName>
    </submittedName>
</protein>
<feature type="region of interest" description="Disordered" evidence="1">
    <location>
        <begin position="15"/>
        <end position="46"/>
    </location>
</feature>
<feature type="compositionally biased region" description="Polar residues" evidence="1">
    <location>
        <begin position="33"/>
        <end position="46"/>
    </location>
</feature>
<sequence length="66" mass="7341">MFDVKSRTVRAVEPAENTVGAVERARGRPSTIDGHTTTRSSRAGSESLYNRHRNRSHMALMSSVVR</sequence>
<dbReference type="EMBL" id="CP064791">
    <property type="protein sequence ID" value="QSG14619.1"/>
    <property type="molecule type" value="Genomic_DNA"/>
</dbReference>
<dbReference type="AlphaFoldDB" id="A0A897NV90"/>